<dbReference type="SUPFAM" id="SSF54593">
    <property type="entry name" value="Glyoxalase/Bleomycin resistance protein/Dihydroxybiphenyl dioxygenase"/>
    <property type="match status" value="1"/>
</dbReference>
<dbReference type="PANTHER" id="PTHR36503">
    <property type="entry name" value="BLR2520 PROTEIN"/>
    <property type="match status" value="1"/>
</dbReference>
<dbReference type="InterPro" id="IPR029068">
    <property type="entry name" value="Glyas_Bleomycin-R_OHBP_Dase"/>
</dbReference>
<dbReference type="Proteomes" id="UP000198432">
    <property type="component" value="Unassembled WGS sequence"/>
</dbReference>
<dbReference type="OrthoDB" id="9793039at2"/>
<protein>
    <recommendedName>
        <fullName evidence="3">Glyoxalase-like domain-containing protein</fullName>
    </recommendedName>
</protein>
<evidence type="ECO:0008006" key="3">
    <source>
        <dbReference type="Google" id="ProtNLM"/>
    </source>
</evidence>
<dbReference type="Gene3D" id="3.10.180.10">
    <property type="entry name" value="2,3-Dihydroxybiphenyl 1,2-Dioxygenase, domain 1"/>
    <property type="match status" value="1"/>
</dbReference>
<evidence type="ECO:0000313" key="1">
    <source>
        <dbReference type="EMBL" id="SNS58457.1"/>
    </source>
</evidence>
<name>A0A239FNM4_9BACT</name>
<proteinExistence type="predicted"/>
<dbReference type="RefSeq" id="WP_089319313.1">
    <property type="nucleotide sequence ID" value="NZ_FZOQ01000009.1"/>
</dbReference>
<keyword evidence="2" id="KW-1185">Reference proteome</keyword>
<evidence type="ECO:0000313" key="2">
    <source>
        <dbReference type="Proteomes" id="UP000198432"/>
    </source>
</evidence>
<dbReference type="AlphaFoldDB" id="A0A239FNM4"/>
<dbReference type="PANTHER" id="PTHR36503:SF1">
    <property type="entry name" value="BLR2520 PROTEIN"/>
    <property type="match status" value="1"/>
</dbReference>
<sequence>MEQRITLLTQGVKNLQRPKHFYKQVFGWLSSASSSESIVFFELKGIRSALFPQDSLADDAGMSPDGHGSRRFSLAHNVALEKEEEELVASLEPKGSTVLKRPDKVLWGGDSASVAPGRKPVGDRL</sequence>
<reference evidence="2" key="1">
    <citation type="submission" date="2017-06" db="EMBL/GenBank/DDBJ databases">
        <authorList>
            <person name="Varghese N."/>
            <person name="Submissions S."/>
        </authorList>
    </citation>
    <scope>NUCLEOTIDE SEQUENCE [LARGE SCALE GENOMIC DNA]</scope>
    <source>
        <strain evidence="2">NKM1</strain>
    </source>
</reference>
<accession>A0A239FNM4</accession>
<gene>
    <name evidence="1" type="ORF">SAMN06296052_10954</name>
</gene>
<dbReference type="EMBL" id="FZOQ01000009">
    <property type="protein sequence ID" value="SNS58457.1"/>
    <property type="molecule type" value="Genomic_DNA"/>
</dbReference>
<organism evidence="1 2">
    <name type="scientific">Pontibacter ummariensis</name>
    <dbReference type="NCBI Taxonomy" id="1610492"/>
    <lineage>
        <taxon>Bacteria</taxon>
        <taxon>Pseudomonadati</taxon>
        <taxon>Bacteroidota</taxon>
        <taxon>Cytophagia</taxon>
        <taxon>Cytophagales</taxon>
        <taxon>Hymenobacteraceae</taxon>
        <taxon>Pontibacter</taxon>
    </lineage>
</organism>